<gene>
    <name evidence="2" type="ORF">BN1012_Phect2938</name>
</gene>
<evidence type="ECO:0000313" key="3">
    <source>
        <dbReference type="Proteomes" id="UP000032160"/>
    </source>
</evidence>
<organism evidence="2 3">
    <name type="scientific">Candidatus Phaeomarinibacter ectocarpi</name>
    <dbReference type="NCBI Taxonomy" id="1458461"/>
    <lineage>
        <taxon>Bacteria</taxon>
        <taxon>Pseudomonadati</taxon>
        <taxon>Pseudomonadota</taxon>
        <taxon>Alphaproteobacteria</taxon>
        <taxon>Hyphomicrobiales</taxon>
        <taxon>Parvibaculaceae</taxon>
        <taxon>Candidatus Phaeomarinibacter</taxon>
    </lineage>
</organism>
<feature type="compositionally biased region" description="Basic and acidic residues" evidence="1">
    <location>
        <begin position="87"/>
        <end position="109"/>
    </location>
</feature>
<accession>X5MNC3</accession>
<dbReference type="Proteomes" id="UP000032160">
    <property type="component" value="Chromosome I"/>
</dbReference>
<protein>
    <submittedName>
        <fullName evidence="2">Uncharacterized protein</fullName>
    </submittedName>
</protein>
<dbReference type="HOGENOM" id="CLU_1615993_0_0_5"/>
<keyword evidence="3" id="KW-1185">Reference proteome</keyword>
<evidence type="ECO:0000313" key="2">
    <source>
        <dbReference type="EMBL" id="CDO61150.1"/>
    </source>
</evidence>
<evidence type="ECO:0000256" key="1">
    <source>
        <dbReference type="SAM" id="MobiDB-lite"/>
    </source>
</evidence>
<sequence>MQLALERVLAGQTVDGATAEVVDRADLSASTPPKRAKRGATKNAILEVFDLFDHPERGRSPSELRDKMASLGMPSVTATTVRTTLHRLKDSDQVEKRGSLWFKMREGPAEARPSSSNVGPVTGRGKGFPPSAPEGSIPSGSTATPDDDQSSGSDDQEAWNDMLS</sequence>
<feature type="compositionally biased region" description="Acidic residues" evidence="1">
    <location>
        <begin position="145"/>
        <end position="158"/>
    </location>
</feature>
<reference evidence="2 3" key="1">
    <citation type="journal article" date="2014" name="Front. Genet.">
        <title>Genome and metabolic network of "Candidatus Phaeomarinobacter ectocarpi" Ec32, a new candidate genus of Alphaproteobacteria frequently associated with brown algae.</title>
        <authorList>
            <person name="Dittami S.M."/>
            <person name="Barbeyron T."/>
            <person name="Boyen C."/>
            <person name="Cambefort J."/>
            <person name="Collet G."/>
            <person name="Delage L."/>
            <person name="Gobet A."/>
            <person name="Groisillier A."/>
            <person name="Leblanc C."/>
            <person name="Michel G."/>
            <person name="Scornet D."/>
            <person name="Siegel A."/>
            <person name="Tapia J.E."/>
            <person name="Tonon T."/>
        </authorList>
    </citation>
    <scope>NUCLEOTIDE SEQUENCE [LARGE SCALE GENOMIC DNA]</scope>
    <source>
        <strain evidence="2 3">Ec32</strain>
    </source>
</reference>
<proteinExistence type="predicted"/>
<feature type="region of interest" description="Disordered" evidence="1">
    <location>
        <begin position="87"/>
        <end position="164"/>
    </location>
</feature>
<dbReference type="EMBL" id="HG966617">
    <property type="protein sequence ID" value="CDO61150.1"/>
    <property type="molecule type" value="Genomic_DNA"/>
</dbReference>
<name>X5MNC3_9HYPH</name>
<dbReference type="KEGG" id="pect:BN1012_Phect2938"/>
<dbReference type="AlphaFoldDB" id="X5MNC3"/>